<gene>
    <name evidence="1" type="ORF">V6N12_065601</name>
</gene>
<evidence type="ECO:0000313" key="2">
    <source>
        <dbReference type="Proteomes" id="UP001472677"/>
    </source>
</evidence>
<protein>
    <submittedName>
        <fullName evidence="1">Uncharacterized protein</fullName>
    </submittedName>
</protein>
<name>A0ABR2GA60_9ROSI</name>
<evidence type="ECO:0000313" key="1">
    <source>
        <dbReference type="EMBL" id="KAK8597125.1"/>
    </source>
</evidence>
<accession>A0ABR2GA60</accession>
<comment type="caution">
    <text evidence="1">The sequence shown here is derived from an EMBL/GenBank/DDBJ whole genome shotgun (WGS) entry which is preliminary data.</text>
</comment>
<organism evidence="1 2">
    <name type="scientific">Hibiscus sabdariffa</name>
    <name type="common">roselle</name>
    <dbReference type="NCBI Taxonomy" id="183260"/>
    <lineage>
        <taxon>Eukaryota</taxon>
        <taxon>Viridiplantae</taxon>
        <taxon>Streptophyta</taxon>
        <taxon>Embryophyta</taxon>
        <taxon>Tracheophyta</taxon>
        <taxon>Spermatophyta</taxon>
        <taxon>Magnoliopsida</taxon>
        <taxon>eudicotyledons</taxon>
        <taxon>Gunneridae</taxon>
        <taxon>Pentapetalae</taxon>
        <taxon>rosids</taxon>
        <taxon>malvids</taxon>
        <taxon>Malvales</taxon>
        <taxon>Malvaceae</taxon>
        <taxon>Malvoideae</taxon>
        <taxon>Hibiscus</taxon>
    </lineage>
</organism>
<keyword evidence="2" id="KW-1185">Reference proteome</keyword>
<dbReference type="EMBL" id="JBBPBM010000002">
    <property type="protein sequence ID" value="KAK8597125.1"/>
    <property type="molecule type" value="Genomic_DNA"/>
</dbReference>
<dbReference type="Proteomes" id="UP001472677">
    <property type="component" value="Unassembled WGS sequence"/>
</dbReference>
<proteinExistence type="predicted"/>
<reference evidence="1 2" key="1">
    <citation type="journal article" date="2024" name="G3 (Bethesda)">
        <title>Genome assembly of Hibiscus sabdariffa L. provides insights into metabolisms of medicinal natural products.</title>
        <authorList>
            <person name="Kim T."/>
        </authorList>
    </citation>
    <scope>NUCLEOTIDE SEQUENCE [LARGE SCALE GENOMIC DNA]</scope>
    <source>
        <strain evidence="1">TK-2024</strain>
        <tissue evidence="1">Old leaves</tissue>
    </source>
</reference>
<sequence>MEDPTKVVPAEQEDWEGADVPAELEDVVRTCGGPVEPAPILLNVELTTNWVSVPIADGVELQNGPAAEGSTT</sequence>